<dbReference type="GO" id="GO:0000270">
    <property type="term" value="P:peptidoglycan metabolic process"/>
    <property type="evidence" value="ECO:0007669"/>
    <property type="project" value="UniProtKB-UniRule"/>
</dbReference>
<sequence>MSLALLAGCMQPPGITGQVSYEAPHKEESRAFTAITPFGTEHSLLLSSLPELPRPQTETASSRDERDAASRFWQSGMASWYGNQFQGHRTASGERYNLHALTAAHRTLPLGSYVRVTAVSSARSVIVRINDRGPYTRGRVIDLSYAAAAALDLPRTGTLLVKIETVAKQETGA</sequence>
<evidence type="ECO:0000256" key="5">
    <source>
        <dbReference type="SAM" id="MobiDB-lite"/>
    </source>
</evidence>
<dbReference type="Gene3D" id="2.40.40.10">
    <property type="entry name" value="RlpA-like domain"/>
    <property type="match status" value="1"/>
</dbReference>
<dbReference type="InterPro" id="IPR012997">
    <property type="entry name" value="RplA"/>
</dbReference>
<dbReference type="AlphaFoldDB" id="A0A1N6FX87"/>
<feature type="region of interest" description="Disordered" evidence="5">
    <location>
        <begin position="47"/>
        <end position="68"/>
    </location>
</feature>
<keyword evidence="7" id="KW-0449">Lipoprotein</keyword>
<dbReference type="GO" id="GO:0008932">
    <property type="term" value="F:lytic endotransglycosylase activity"/>
    <property type="evidence" value="ECO:0007669"/>
    <property type="project" value="UniProtKB-UniRule"/>
</dbReference>
<organism evidence="7 8">
    <name type="scientific">Paraburkholderia phenazinium</name>
    <dbReference type="NCBI Taxonomy" id="60549"/>
    <lineage>
        <taxon>Bacteria</taxon>
        <taxon>Pseudomonadati</taxon>
        <taxon>Pseudomonadota</taxon>
        <taxon>Betaproteobacteria</taxon>
        <taxon>Burkholderiales</taxon>
        <taxon>Burkholderiaceae</taxon>
        <taxon>Paraburkholderia</taxon>
    </lineage>
</organism>
<name>A0A1N6FX87_9BURK</name>
<evidence type="ECO:0000259" key="6">
    <source>
        <dbReference type="Pfam" id="PF03330"/>
    </source>
</evidence>
<keyword evidence="1 3" id="KW-0456">Lyase</keyword>
<evidence type="ECO:0000256" key="4">
    <source>
        <dbReference type="RuleBase" id="RU003495"/>
    </source>
</evidence>
<evidence type="ECO:0000256" key="1">
    <source>
        <dbReference type="ARBA" id="ARBA00023239"/>
    </source>
</evidence>
<feature type="domain" description="RlpA-like protein double-psi beta-barrel" evidence="6">
    <location>
        <begin position="75"/>
        <end position="162"/>
    </location>
</feature>
<dbReference type="CDD" id="cd22268">
    <property type="entry name" value="DPBB_RlpA-like"/>
    <property type="match status" value="1"/>
</dbReference>
<evidence type="ECO:0000313" key="7">
    <source>
        <dbReference type="EMBL" id="SIN99884.1"/>
    </source>
</evidence>
<dbReference type="PANTHER" id="PTHR34183">
    <property type="entry name" value="ENDOLYTIC PEPTIDOGLYCAN TRANSGLYCOSYLASE RLPA"/>
    <property type="match status" value="1"/>
</dbReference>
<dbReference type="PANTHER" id="PTHR34183:SF8">
    <property type="entry name" value="ENDOLYTIC PEPTIDOGLYCAN TRANSGLYCOSYLASE RLPA-RELATED"/>
    <property type="match status" value="1"/>
</dbReference>
<dbReference type="NCBIfam" id="TIGR00413">
    <property type="entry name" value="rlpA"/>
    <property type="match status" value="1"/>
</dbReference>
<dbReference type="InterPro" id="IPR009009">
    <property type="entry name" value="RlpA-like_DPBB"/>
</dbReference>
<dbReference type="Proteomes" id="UP000185151">
    <property type="component" value="Unassembled WGS sequence"/>
</dbReference>
<evidence type="ECO:0000256" key="3">
    <source>
        <dbReference type="HAMAP-Rule" id="MF_02071"/>
    </source>
</evidence>
<proteinExistence type="inferred from homology"/>
<accession>A0A1N6FX87</accession>
<protein>
    <recommendedName>
        <fullName evidence="3">Endolytic peptidoglycan transglycosylase RlpA</fullName>
        <ecNumber evidence="3">4.2.2.-</ecNumber>
    </recommendedName>
</protein>
<gene>
    <name evidence="3" type="primary">rlpA</name>
    <name evidence="7" type="ORF">SAMN05444165_0447</name>
</gene>
<dbReference type="GO" id="GO:0071555">
    <property type="term" value="P:cell wall organization"/>
    <property type="evidence" value="ECO:0007669"/>
    <property type="project" value="UniProtKB-KW"/>
</dbReference>
<dbReference type="InterPro" id="IPR036908">
    <property type="entry name" value="RlpA-like_sf"/>
</dbReference>
<evidence type="ECO:0000256" key="2">
    <source>
        <dbReference type="ARBA" id="ARBA00023316"/>
    </source>
</evidence>
<comment type="function">
    <text evidence="3">Lytic transglycosylase with a strong preference for naked glycan strands that lack stem peptides.</text>
</comment>
<keyword evidence="8" id="KW-1185">Reference proteome</keyword>
<dbReference type="HAMAP" id="MF_02071">
    <property type="entry name" value="RlpA"/>
    <property type="match status" value="1"/>
</dbReference>
<dbReference type="Pfam" id="PF03330">
    <property type="entry name" value="DPBB_1"/>
    <property type="match status" value="1"/>
</dbReference>
<dbReference type="RefSeq" id="WP_253189984.1">
    <property type="nucleotide sequence ID" value="NZ_FSRU01000001.1"/>
</dbReference>
<reference evidence="7 8" key="1">
    <citation type="submission" date="2016-11" db="EMBL/GenBank/DDBJ databases">
        <authorList>
            <person name="Jaros S."/>
            <person name="Januszkiewicz K."/>
            <person name="Wedrychowicz H."/>
        </authorList>
    </citation>
    <scope>NUCLEOTIDE SEQUENCE [LARGE SCALE GENOMIC DNA]</scope>
    <source>
        <strain evidence="7 8">GAS95</strain>
    </source>
</reference>
<dbReference type="InterPro" id="IPR034718">
    <property type="entry name" value="RlpA"/>
</dbReference>
<comment type="similarity">
    <text evidence="3 4">Belongs to the RlpA family.</text>
</comment>
<evidence type="ECO:0000313" key="8">
    <source>
        <dbReference type="Proteomes" id="UP000185151"/>
    </source>
</evidence>
<keyword evidence="2 3" id="KW-0961">Cell wall biogenesis/degradation</keyword>
<dbReference type="EMBL" id="FSRU01000001">
    <property type="protein sequence ID" value="SIN99884.1"/>
    <property type="molecule type" value="Genomic_DNA"/>
</dbReference>
<dbReference type="SUPFAM" id="SSF50685">
    <property type="entry name" value="Barwin-like endoglucanases"/>
    <property type="match status" value="1"/>
</dbReference>
<dbReference type="EC" id="4.2.2.-" evidence="3"/>